<dbReference type="KEGG" id="mdn:JT25_003855"/>
<gene>
    <name evidence="1" type="ORF">JT25_002595</name>
    <name evidence="2" type="ORF">JT25_003855</name>
</gene>
<dbReference type="EMBL" id="CP014476">
    <property type="protein sequence ID" value="AMK75628.1"/>
    <property type="molecule type" value="Genomic_DNA"/>
</dbReference>
<dbReference type="Proteomes" id="UP000030512">
    <property type="component" value="Chromosome"/>
</dbReference>
<dbReference type="AlphaFoldDB" id="A0A140E5F4"/>
<organism evidence="2 3">
    <name type="scientific">Methylomonas denitrificans</name>
    <dbReference type="NCBI Taxonomy" id="1538553"/>
    <lineage>
        <taxon>Bacteria</taxon>
        <taxon>Pseudomonadati</taxon>
        <taxon>Pseudomonadota</taxon>
        <taxon>Gammaproteobacteria</taxon>
        <taxon>Methylococcales</taxon>
        <taxon>Methylococcaceae</taxon>
        <taxon>Methylomonas</taxon>
    </lineage>
</organism>
<dbReference type="STRING" id="1538553.JT25_002595"/>
<dbReference type="RefSeq" id="WP_036280450.1">
    <property type="nucleotide sequence ID" value="NZ_CP014476.1"/>
</dbReference>
<evidence type="ECO:0000313" key="1">
    <source>
        <dbReference type="EMBL" id="AMK75386.1"/>
    </source>
</evidence>
<proteinExistence type="predicted"/>
<dbReference type="KEGG" id="mdn:JT25_002595"/>
<reference evidence="2 3" key="1">
    <citation type="journal article" date="2015" name="Environ. Microbiol.">
        <title>Methane oxidation coupled to nitrate reduction under hypoxia by the Gammaproteobacterium Methylomonas denitrificans, sp. nov. type strain FJG1.</title>
        <authorList>
            <person name="Kits K.D."/>
            <person name="Klotz M.G."/>
            <person name="Stein L.Y."/>
        </authorList>
    </citation>
    <scope>NUCLEOTIDE SEQUENCE [LARGE SCALE GENOMIC DNA]</scope>
    <source>
        <strain evidence="2 3">FJG1</strain>
    </source>
</reference>
<sequence>MVKQLFKARSADIIISAPKGFGARMMAARELCGLSQLEAYPLFGYQNSSRLAKIELGVDVERVSVPFVGAASRAYDVSVEFLLSLSDHPSRNPAEVTESRVQKILTDLMAGEEERIRSIAVALDKIAAQVERNETRTKELLDAINRFRELNPEFEDMPGGAKLDRLIFESRQDAKRGTEELAGLRKSLKQIS</sequence>
<keyword evidence="3" id="KW-1185">Reference proteome</keyword>
<dbReference type="OrthoDB" id="9090778at2"/>
<protein>
    <submittedName>
        <fullName evidence="2">Uncharacterized protein</fullName>
    </submittedName>
</protein>
<accession>A0A140E5F4</accession>
<evidence type="ECO:0000313" key="3">
    <source>
        <dbReference type="Proteomes" id="UP000030512"/>
    </source>
</evidence>
<reference evidence="2" key="2">
    <citation type="submission" date="2016-02" db="EMBL/GenBank/DDBJ databases">
        <authorList>
            <person name="Wen L."/>
            <person name="He K."/>
            <person name="Yang H."/>
        </authorList>
    </citation>
    <scope>NUCLEOTIDE SEQUENCE</scope>
    <source>
        <strain evidence="2">FJG1</strain>
    </source>
</reference>
<dbReference type="EMBL" id="CP014476">
    <property type="protein sequence ID" value="AMK75386.1"/>
    <property type="molecule type" value="Genomic_DNA"/>
</dbReference>
<evidence type="ECO:0000313" key="2">
    <source>
        <dbReference type="EMBL" id="AMK75628.1"/>
    </source>
</evidence>
<name>A0A140E5F4_9GAMM</name>